<dbReference type="EMBL" id="JAQIZZ010000001">
    <property type="protein sequence ID" value="KAJ5557127.1"/>
    <property type="molecule type" value="Genomic_DNA"/>
</dbReference>
<feature type="compositionally biased region" description="Acidic residues" evidence="2">
    <location>
        <begin position="864"/>
        <end position="888"/>
    </location>
</feature>
<dbReference type="InterPro" id="IPR011990">
    <property type="entry name" value="TPR-like_helical_dom_sf"/>
</dbReference>
<dbReference type="PANTHER" id="PTHR10039">
    <property type="entry name" value="AMELOGENIN"/>
    <property type="match status" value="1"/>
</dbReference>
<dbReference type="Pfam" id="PF17109">
    <property type="entry name" value="Goodbye"/>
    <property type="match status" value="1"/>
</dbReference>
<organism evidence="5 6">
    <name type="scientific">Penicillium frequentans</name>
    <dbReference type="NCBI Taxonomy" id="3151616"/>
    <lineage>
        <taxon>Eukaryota</taxon>
        <taxon>Fungi</taxon>
        <taxon>Dikarya</taxon>
        <taxon>Ascomycota</taxon>
        <taxon>Pezizomycotina</taxon>
        <taxon>Eurotiomycetes</taxon>
        <taxon>Eurotiomycetidae</taxon>
        <taxon>Eurotiales</taxon>
        <taxon>Aspergillaceae</taxon>
        <taxon>Penicillium</taxon>
    </lineage>
</organism>
<evidence type="ECO:0000256" key="1">
    <source>
        <dbReference type="ARBA" id="ARBA00022737"/>
    </source>
</evidence>
<sequence length="1467" mass="168844">MDDKSRQHATTELKTIRLLLIETCDQFDSITNRRLESRRYEETQSFDELKERISSGDESESKTKQRLLTIVSTVQTLIGPVKTATDIAFSPASACLSALSFLLEIPSKAHSIHESIRAVIDEVEPRFTELKVYDEMSRDINPILMISVCNVLMAFIILCAQCVKHLESGKTSRYFKEGTWILSNKNPIKDGLDRLKELSDQKEHVQSMIMLKKLLESSGKIEKMGGQLDGISDFTSKRSDELVRQENLRQIKKHLRVNSDDEVLMGYRVDEETSHIVKDKKCLFLESEIYKIWAFNKEQDVKPLILISGGPGTGKSVLSASMFLDVKDKEPFVAYYSFPPMPKNRKDHQQPLEDCVRATGLQLAEQSPDYRRRLLHLLTSTREGRVDGTDYKGLLKTLDVWQAPDKMICYLFLDGLNNLAESEFKELMNDLTTKQIPSKGKKLTRNHPLYTVKMEDLNDRVIGDYIDKFLKQKDLLQEDFLDFAALRTSIHDTVAKTAGGSFHKVQKRLDKIENLVQSDSRDELGRFLDALHQGGSELAESELRDLERTLDSKEIAELNELVIWCEYNMSRDVILGIEQLEAFLFIRSNSQPLRSLRKRIGDRFSLILEERDDGVRLREEMKKWVILKQDGERKPAISATITVENTSIQVAQRFFWDLANHSVMDRFNFDANQVDMSKPSRHRIQATKLNAHLVIVKRTFEFLRKAPDSLSRPIGGILLRDLPAHLAVLQERPQLEKLVDNDRRTIGENVQELLLSPMSLERHWDVLQNTRWHTDQKAKQAFWKWLSDDAAIKHPIIRDKIKELRSDPKPDQKLFEPLARLAGYKWLQDRSPDSTTGSFEWIKSFLDMDEQIEHVSQNTQLGSEQDEDEYEEDDDRSEDKDSTEDDNSTQDSNSTKDGEEGDDVTKAEKWCEKALGPSRLRERDVWVQRLAETYAYAHSRKKAFNKYQETSELLESMGDIDRDRHGKVLVCLASLARKKDQALEFLKKALDLSASNISARYELIKAFFLRDRKQELEERIHEVLKLRVVSGPMRHLGLVMQMAIEDDDYDDDAQKMHLLFIISSTCYSSAENFNYLLEDMQIAIDNAKAQNQDKLCATLLLHKGITLACYSEKPCHTDQAIKAWEECAETILAKIKHQSTGAILLEQVGRQLSLYYFTQGSKFLKEPEKTEFYSKKLEEVYQNQKGVIHGMSAAKTYLAADLVRKGKKSAAAELFRENVKEAFGLLSDDTTGNDNRGFTLLFQIFLYIGDQVNSHVAFSLLARRALDTDILKEWLQSDVETTTPEAIELCESLQEDCTEMTSVYSKIEHVADFLESKMESMQETSHTDDDAAKRKSYEALFESMSRYEDAFDDANNDYVCDECDYALDTSRSMYACTFCYNIGLCDSCLQRFKNEEFKTPLCRVDHEWMQIPPWNAKTHVRAYRRKVCMDATVANDGTLQGGREVPLVEWLNSLKVKWDPQGVWKFQ</sequence>
<dbReference type="Proteomes" id="UP001220324">
    <property type="component" value="Unassembled WGS sequence"/>
</dbReference>
<keyword evidence="1" id="KW-0677">Repeat</keyword>
<dbReference type="Gene3D" id="1.25.40.10">
    <property type="entry name" value="Tetratricopeptide repeat domain"/>
    <property type="match status" value="1"/>
</dbReference>
<keyword evidence="6" id="KW-1185">Reference proteome</keyword>
<gene>
    <name evidence="5" type="ORF">N7494_001042</name>
</gene>
<evidence type="ECO:0000256" key="2">
    <source>
        <dbReference type="SAM" id="MobiDB-lite"/>
    </source>
</evidence>
<feature type="compositionally biased region" description="Basic and acidic residues" evidence="2">
    <location>
        <begin position="894"/>
        <end position="905"/>
    </location>
</feature>
<feature type="domain" description="Fungal STAND N-terminal Goodbye" evidence="3">
    <location>
        <begin position="22"/>
        <end position="133"/>
    </location>
</feature>
<accession>A0AAD6D9A0</accession>
<dbReference type="InterPro" id="IPR056884">
    <property type="entry name" value="NPHP3-like_N"/>
</dbReference>
<name>A0AAD6D9A0_9EURO</name>
<feature type="domain" description="Nephrocystin 3-like N-terminal" evidence="4">
    <location>
        <begin position="284"/>
        <end position="433"/>
    </location>
</feature>
<proteinExistence type="predicted"/>
<dbReference type="Pfam" id="PF24883">
    <property type="entry name" value="NPHP3_N"/>
    <property type="match status" value="1"/>
</dbReference>
<evidence type="ECO:0000313" key="5">
    <source>
        <dbReference type="EMBL" id="KAJ5557127.1"/>
    </source>
</evidence>
<evidence type="ECO:0000313" key="6">
    <source>
        <dbReference type="Proteomes" id="UP001220324"/>
    </source>
</evidence>
<reference evidence="5 6" key="1">
    <citation type="journal article" date="2023" name="IMA Fungus">
        <title>Comparative genomic study of the Penicillium genus elucidates a diverse pangenome and 15 lateral gene transfer events.</title>
        <authorList>
            <person name="Petersen C."/>
            <person name="Sorensen T."/>
            <person name="Nielsen M.R."/>
            <person name="Sondergaard T.E."/>
            <person name="Sorensen J.L."/>
            <person name="Fitzpatrick D.A."/>
            <person name="Frisvad J.C."/>
            <person name="Nielsen K.L."/>
        </authorList>
    </citation>
    <scope>NUCLEOTIDE SEQUENCE [LARGE SCALE GENOMIC DNA]</scope>
    <source>
        <strain evidence="5 6">IBT 35679</strain>
    </source>
</reference>
<comment type="caution">
    <text evidence="5">The sequence shown here is derived from an EMBL/GenBank/DDBJ whole genome shotgun (WGS) entry which is preliminary data.</text>
</comment>
<feature type="region of interest" description="Disordered" evidence="2">
    <location>
        <begin position="856"/>
        <end position="905"/>
    </location>
</feature>
<evidence type="ECO:0008006" key="7">
    <source>
        <dbReference type="Google" id="ProtNLM"/>
    </source>
</evidence>
<dbReference type="PANTHER" id="PTHR10039:SF17">
    <property type="entry name" value="FUNGAL STAND N-TERMINAL GOODBYE DOMAIN-CONTAINING PROTEIN-RELATED"/>
    <property type="match status" value="1"/>
</dbReference>
<dbReference type="InterPro" id="IPR031350">
    <property type="entry name" value="Goodbye_dom"/>
</dbReference>
<evidence type="ECO:0000259" key="3">
    <source>
        <dbReference type="Pfam" id="PF17109"/>
    </source>
</evidence>
<evidence type="ECO:0000259" key="4">
    <source>
        <dbReference type="Pfam" id="PF24883"/>
    </source>
</evidence>
<protein>
    <recommendedName>
        <fullName evidence="7">Fungal STAND N-terminal Goodbye domain-containing protein</fullName>
    </recommendedName>
</protein>